<evidence type="ECO:0000256" key="10">
    <source>
        <dbReference type="SAM" id="Phobius"/>
    </source>
</evidence>
<dbReference type="GO" id="GO:0005886">
    <property type="term" value="C:plasma membrane"/>
    <property type="evidence" value="ECO:0007669"/>
    <property type="project" value="UniProtKB-SubCell"/>
</dbReference>
<keyword evidence="4 12" id="KW-0808">Transferase</keyword>
<feature type="domain" description="Glycosyltransferase 2-like" evidence="11">
    <location>
        <begin position="49"/>
        <end position="209"/>
    </location>
</feature>
<gene>
    <name evidence="12" type="ORF">ABAZ39_02285</name>
</gene>
<dbReference type="Pfam" id="PF00535">
    <property type="entry name" value="Glycos_transf_2"/>
    <property type="match status" value="1"/>
</dbReference>
<keyword evidence="3" id="KW-0328">Glycosyltransferase</keyword>
<dbReference type="KEGG" id="abq:ABAZ39_02285"/>
<reference evidence="12 13" key="1">
    <citation type="journal article" date="2014" name="Genome Announc.">
        <title>Complete Genome Sequence of the Model Rhizosphere Strain Azospirillum brasilense Az39, Successfully Applied in Agriculture.</title>
        <authorList>
            <person name="Rivera D."/>
            <person name="Revale S."/>
            <person name="Molina R."/>
            <person name="Gualpa J."/>
            <person name="Puente M."/>
            <person name="Maroniche G."/>
            <person name="Paris G."/>
            <person name="Baker D."/>
            <person name="Clavijo B."/>
            <person name="McLay K."/>
            <person name="Spaepen S."/>
            <person name="Perticari A."/>
            <person name="Vazquez M."/>
            <person name="Wisniewski-Dye F."/>
            <person name="Watkins C."/>
            <person name="Martinez-Abarca F."/>
            <person name="Vanderleyden J."/>
            <person name="Cassan F."/>
        </authorList>
    </citation>
    <scope>NUCLEOTIDE SEQUENCE [LARGE SCALE GENOMIC DNA]</scope>
    <source>
        <strain evidence="12 13">Az39</strain>
    </source>
</reference>
<evidence type="ECO:0000256" key="9">
    <source>
        <dbReference type="SAM" id="MobiDB-lite"/>
    </source>
</evidence>
<evidence type="ECO:0000256" key="4">
    <source>
        <dbReference type="ARBA" id="ARBA00022679"/>
    </source>
</evidence>
<proteinExistence type="inferred from homology"/>
<evidence type="ECO:0000256" key="2">
    <source>
        <dbReference type="ARBA" id="ARBA00022475"/>
    </source>
</evidence>
<keyword evidence="5 10" id="KW-0812">Transmembrane</keyword>
<feature type="compositionally biased region" description="Low complexity" evidence="9">
    <location>
        <begin position="1"/>
        <end position="38"/>
    </location>
</feature>
<dbReference type="CDD" id="cd04187">
    <property type="entry name" value="DPM1_like_bac"/>
    <property type="match status" value="1"/>
</dbReference>
<evidence type="ECO:0000313" key="12">
    <source>
        <dbReference type="EMBL" id="AIB10866.1"/>
    </source>
</evidence>
<evidence type="ECO:0000259" key="11">
    <source>
        <dbReference type="Pfam" id="PF00535"/>
    </source>
</evidence>
<evidence type="ECO:0000256" key="5">
    <source>
        <dbReference type="ARBA" id="ARBA00022692"/>
    </source>
</evidence>
<keyword evidence="2" id="KW-1003">Cell membrane</keyword>
<evidence type="ECO:0000313" key="13">
    <source>
        <dbReference type="Proteomes" id="UP000027186"/>
    </source>
</evidence>
<dbReference type="AlphaFoldDB" id="A0A060D9V6"/>
<evidence type="ECO:0000256" key="1">
    <source>
        <dbReference type="ARBA" id="ARBA00004651"/>
    </source>
</evidence>
<organism evidence="12 13">
    <name type="scientific">Azospirillum argentinense</name>
    <dbReference type="NCBI Taxonomy" id="2970906"/>
    <lineage>
        <taxon>Bacteria</taxon>
        <taxon>Pseudomonadati</taxon>
        <taxon>Pseudomonadota</taxon>
        <taxon>Alphaproteobacteria</taxon>
        <taxon>Rhodospirillales</taxon>
        <taxon>Azospirillaceae</taxon>
        <taxon>Azospirillum</taxon>
    </lineage>
</organism>
<dbReference type="GO" id="GO:0016757">
    <property type="term" value="F:glycosyltransferase activity"/>
    <property type="evidence" value="ECO:0007669"/>
    <property type="project" value="UniProtKB-KW"/>
</dbReference>
<dbReference type="EMBL" id="CP007793">
    <property type="protein sequence ID" value="AIB10866.1"/>
    <property type="molecule type" value="Genomic_DNA"/>
</dbReference>
<feature type="region of interest" description="Disordered" evidence="9">
    <location>
        <begin position="1"/>
        <end position="42"/>
    </location>
</feature>
<evidence type="ECO:0000256" key="3">
    <source>
        <dbReference type="ARBA" id="ARBA00022676"/>
    </source>
</evidence>
<dbReference type="SUPFAM" id="SSF53448">
    <property type="entry name" value="Nucleotide-diphospho-sugar transferases"/>
    <property type="match status" value="1"/>
</dbReference>
<dbReference type="Proteomes" id="UP000027186">
    <property type="component" value="Chromosome"/>
</dbReference>
<feature type="compositionally biased region" description="Low complexity" evidence="9">
    <location>
        <begin position="358"/>
        <end position="373"/>
    </location>
</feature>
<evidence type="ECO:0000256" key="7">
    <source>
        <dbReference type="ARBA" id="ARBA00023136"/>
    </source>
</evidence>
<sequence length="384" mass="42232">MSLTDAPTTDAPTLAASANTAPTPAPITGDAASAPKPSRSARTKRGRLSVVIPFYNEGPNIAALFERLVPVLDRLDAEWEVVCVNDGSRDDTLDRLLDVHDADARVKVVDLSRNFGKELALSAGLRHTTGDAVVPMDADLQHPPELLPQFLAKWREGYDVVVAVRHARVGQSLKHRVFARAFYWIFDNLSEVKLPREVGDFRLMDRRVVDVINRMPERTRFMKGIFAWVGFRQASIPYQQGERAGGDTKWGFLKLLSLSFDGLTAFSTFPLRVWSLVGMAISGFAFVYILLRLLRTLIYGIDVPGYESLLAAVLFMGGIQLVTLGVIGDYLGRVFNEVKGRPLYIVRSAHGFEDEAAVPASNPAANPGANAGAWRRPGSEDRPS</sequence>
<accession>A0A060D9V6</accession>
<comment type="similarity">
    <text evidence="8">Belongs to the glycosyltransferase 2 family. GtrB subfamily.</text>
</comment>
<dbReference type="RefSeq" id="WP_038526304.1">
    <property type="nucleotide sequence ID" value="NZ_CP007793.1"/>
</dbReference>
<feature type="region of interest" description="Disordered" evidence="9">
    <location>
        <begin position="358"/>
        <end position="384"/>
    </location>
</feature>
<dbReference type="Gene3D" id="3.90.550.10">
    <property type="entry name" value="Spore Coat Polysaccharide Biosynthesis Protein SpsA, Chain A"/>
    <property type="match status" value="1"/>
</dbReference>
<keyword evidence="7 10" id="KW-0472">Membrane</keyword>
<dbReference type="PANTHER" id="PTHR48090:SF1">
    <property type="entry name" value="PROPHAGE BACTOPRENOL GLUCOSYL TRANSFERASE HOMOLOG"/>
    <property type="match status" value="1"/>
</dbReference>
<evidence type="ECO:0000256" key="8">
    <source>
        <dbReference type="ARBA" id="ARBA00038152"/>
    </source>
</evidence>
<feature type="transmembrane region" description="Helical" evidence="10">
    <location>
        <begin position="311"/>
        <end position="331"/>
    </location>
</feature>
<dbReference type="PANTHER" id="PTHR48090">
    <property type="entry name" value="UNDECAPRENYL-PHOSPHATE 4-DEOXY-4-FORMAMIDO-L-ARABINOSE TRANSFERASE-RELATED"/>
    <property type="match status" value="1"/>
</dbReference>
<dbReference type="InterPro" id="IPR001173">
    <property type="entry name" value="Glyco_trans_2-like"/>
</dbReference>
<dbReference type="FunFam" id="3.90.550.10:FF:000079">
    <property type="entry name" value="Probable glycosyl transferase"/>
    <property type="match status" value="1"/>
</dbReference>
<protein>
    <submittedName>
        <fullName evidence="12">Glycosyl transferase family 2</fullName>
    </submittedName>
</protein>
<keyword evidence="6 10" id="KW-1133">Transmembrane helix</keyword>
<feature type="transmembrane region" description="Helical" evidence="10">
    <location>
        <begin position="273"/>
        <end position="291"/>
    </location>
</feature>
<dbReference type="InterPro" id="IPR050256">
    <property type="entry name" value="Glycosyltransferase_2"/>
</dbReference>
<evidence type="ECO:0000256" key="6">
    <source>
        <dbReference type="ARBA" id="ARBA00022989"/>
    </source>
</evidence>
<dbReference type="InterPro" id="IPR029044">
    <property type="entry name" value="Nucleotide-diphossugar_trans"/>
</dbReference>
<name>A0A060D9V6_9PROT</name>
<comment type="subcellular location">
    <subcellularLocation>
        <location evidence="1">Cell membrane</location>
        <topology evidence="1">Multi-pass membrane protein</topology>
    </subcellularLocation>
</comment>